<organism evidence="2 3">
    <name type="scientific">Sulfobacillus acidophilus</name>
    <dbReference type="NCBI Taxonomy" id="53633"/>
    <lineage>
        <taxon>Bacteria</taxon>
        <taxon>Bacillati</taxon>
        <taxon>Bacillota</taxon>
        <taxon>Clostridia</taxon>
        <taxon>Eubacteriales</taxon>
        <taxon>Clostridiales Family XVII. Incertae Sedis</taxon>
        <taxon>Sulfobacillus</taxon>
    </lineage>
</organism>
<dbReference type="EMBL" id="PXYV01000008">
    <property type="protein sequence ID" value="PSR23167.1"/>
    <property type="molecule type" value="Genomic_DNA"/>
</dbReference>
<dbReference type="SMART" id="SM00507">
    <property type="entry name" value="HNHc"/>
    <property type="match status" value="1"/>
</dbReference>
<reference evidence="2 3" key="1">
    <citation type="journal article" date="2014" name="BMC Genomics">
        <title>Comparison of environmental and isolate Sulfobacillus genomes reveals diverse carbon, sulfur, nitrogen, and hydrogen metabolisms.</title>
        <authorList>
            <person name="Justice N.B."/>
            <person name="Norman A."/>
            <person name="Brown C.T."/>
            <person name="Singh A."/>
            <person name="Thomas B.C."/>
            <person name="Banfield J.F."/>
        </authorList>
    </citation>
    <scope>NUCLEOTIDE SEQUENCE [LARGE SCALE GENOMIC DNA]</scope>
    <source>
        <strain evidence="2">AMDSBA3</strain>
    </source>
</reference>
<keyword evidence="2" id="KW-0540">Nuclease</keyword>
<keyword evidence="2" id="KW-0255">Endonuclease</keyword>
<dbReference type="Pfam" id="PF01844">
    <property type="entry name" value="HNH"/>
    <property type="match status" value="1"/>
</dbReference>
<dbReference type="PANTHER" id="PTHR33877:SF2">
    <property type="entry name" value="OS07G0170200 PROTEIN"/>
    <property type="match status" value="1"/>
</dbReference>
<keyword evidence="2" id="KW-0378">Hydrolase</keyword>
<dbReference type="InterPro" id="IPR002711">
    <property type="entry name" value="HNH"/>
</dbReference>
<protein>
    <submittedName>
        <fullName evidence="2">HNH endonuclease</fullName>
    </submittedName>
</protein>
<dbReference type="Proteomes" id="UP000241848">
    <property type="component" value="Unassembled WGS sequence"/>
</dbReference>
<sequence>MPVVDLGGRRLTPCSPEKAQQNVQDGLAILRNDGVLQLNYRPLAHRRIYRQVQQRDGWICGWCQGPGSTLDHVIPICWGGQTIPENCVIACRSCNHSRNNALPSTFIRWTGLKPSHPVIRHILTHESAILDRAQQSLASRPLSSCVSREEAQIWIAFHTNPIERVQPTPVEEPLTRVKNETRAFSEYFVP</sequence>
<evidence type="ECO:0000259" key="1">
    <source>
        <dbReference type="SMART" id="SM00507"/>
    </source>
</evidence>
<dbReference type="InterPro" id="IPR003615">
    <property type="entry name" value="HNH_nuc"/>
</dbReference>
<proteinExistence type="predicted"/>
<dbReference type="InterPro" id="IPR052892">
    <property type="entry name" value="NA-targeting_endonuclease"/>
</dbReference>
<accession>A0A2T2WLQ8</accession>
<dbReference type="Gene3D" id="1.10.30.50">
    <property type="match status" value="1"/>
</dbReference>
<name>A0A2T2WLQ8_9FIRM</name>
<evidence type="ECO:0000313" key="3">
    <source>
        <dbReference type="Proteomes" id="UP000241848"/>
    </source>
</evidence>
<feature type="domain" description="HNH nuclease" evidence="1">
    <location>
        <begin position="47"/>
        <end position="96"/>
    </location>
</feature>
<gene>
    <name evidence="2" type="ORF">C7B45_04130</name>
</gene>
<dbReference type="AlphaFoldDB" id="A0A2T2WLQ8"/>
<dbReference type="PANTHER" id="PTHR33877">
    <property type="entry name" value="SLL1193 PROTEIN"/>
    <property type="match status" value="1"/>
</dbReference>
<evidence type="ECO:0000313" key="2">
    <source>
        <dbReference type="EMBL" id="PSR23167.1"/>
    </source>
</evidence>
<comment type="caution">
    <text evidence="2">The sequence shown here is derived from an EMBL/GenBank/DDBJ whole genome shotgun (WGS) entry which is preliminary data.</text>
</comment>
<dbReference type="GO" id="GO:0004519">
    <property type="term" value="F:endonuclease activity"/>
    <property type="evidence" value="ECO:0007669"/>
    <property type="project" value="UniProtKB-KW"/>
</dbReference>
<dbReference type="CDD" id="cd00085">
    <property type="entry name" value="HNHc"/>
    <property type="match status" value="1"/>
</dbReference>